<keyword evidence="5" id="KW-0539">Nucleus</keyword>
<dbReference type="Pfam" id="PF04719">
    <property type="entry name" value="TAFII28"/>
    <property type="match status" value="1"/>
</dbReference>
<dbReference type="InParanoid" id="A0A5F9DNI3"/>
<dbReference type="GO" id="GO:0046982">
    <property type="term" value="F:protein heterodimerization activity"/>
    <property type="evidence" value="ECO:0007669"/>
    <property type="project" value="InterPro"/>
</dbReference>
<comment type="subcellular location">
    <subcellularLocation>
        <location evidence="1">Nucleus</location>
    </subcellularLocation>
</comment>
<dbReference type="GeneTree" id="ENSGT00390000013228"/>
<dbReference type="GO" id="GO:0016251">
    <property type="term" value="F:RNA polymerase II general transcription initiation factor activity"/>
    <property type="evidence" value="ECO:0007669"/>
    <property type="project" value="TreeGrafter"/>
</dbReference>
<evidence type="ECO:0000313" key="13">
    <source>
        <dbReference type="Ensembl" id="ENSOCUP00000047029.1"/>
    </source>
</evidence>
<dbReference type="PANTHER" id="PTHR13218">
    <property type="entry name" value="TRANSCRIPTION INITIATION FACTOR TFIID SUBUNIT 11-RELATED"/>
    <property type="match status" value="1"/>
</dbReference>
<evidence type="ECO:0000256" key="8">
    <source>
        <dbReference type="ARBA" id="ARBA00072882"/>
    </source>
</evidence>
<evidence type="ECO:0000256" key="4">
    <source>
        <dbReference type="ARBA" id="ARBA00023163"/>
    </source>
</evidence>
<dbReference type="SMR" id="A0A5F9DNI3"/>
<evidence type="ECO:0000256" key="5">
    <source>
        <dbReference type="ARBA" id="ARBA00023242"/>
    </source>
</evidence>
<organism evidence="13 14">
    <name type="scientific">Oryctolagus cuniculus</name>
    <name type="common">Rabbit</name>
    <dbReference type="NCBI Taxonomy" id="9986"/>
    <lineage>
        <taxon>Eukaryota</taxon>
        <taxon>Metazoa</taxon>
        <taxon>Chordata</taxon>
        <taxon>Craniata</taxon>
        <taxon>Vertebrata</taxon>
        <taxon>Euteleostomi</taxon>
        <taxon>Mammalia</taxon>
        <taxon>Eutheria</taxon>
        <taxon>Euarchontoglires</taxon>
        <taxon>Glires</taxon>
        <taxon>Lagomorpha</taxon>
        <taxon>Leporidae</taxon>
        <taxon>Oryctolagus</taxon>
    </lineage>
</organism>
<dbReference type="Bgee" id="ENSOCUG00000011274">
    <property type="expression patterns" value="Expressed in testis"/>
</dbReference>
<dbReference type="FunFam" id="1.10.20.10:FF:000025">
    <property type="entry name" value="Transcription initiation factor TFIID subunit 11"/>
    <property type="match status" value="1"/>
</dbReference>
<dbReference type="STRING" id="9986.ENSOCUP00000047029"/>
<reference evidence="13" key="3">
    <citation type="submission" date="2025-09" db="UniProtKB">
        <authorList>
            <consortium name="Ensembl"/>
        </authorList>
    </citation>
    <scope>IDENTIFICATION</scope>
    <source>
        <strain evidence="13">Thorbecke</strain>
    </source>
</reference>
<evidence type="ECO:0000256" key="1">
    <source>
        <dbReference type="ARBA" id="ARBA00004123"/>
    </source>
</evidence>
<feature type="compositionally biased region" description="Basic and acidic residues" evidence="11">
    <location>
        <begin position="70"/>
        <end position="83"/>
    </location>
</feature>
<accession>A0A5F9DNI3</accession>
<name>A0A5F9DNI3_RABIT</name>
<evidence type="ECO:0000256" key="9">
    <source>
        <dbReference type="ARBA" id="ARBA00079165"/>
    </source>
</evidence>
<feature type="region of interest" description="Disordered" evidence="11">
    <location>
        <begin position="1"/>
        <end position="85"/>
    </location>
</feature>
<reference evidence="13" key="2">
    <citation type="submission" date="2025-08" db="UniProtKB">
        <authorList>
            <consortium name="Ensembl"/>
        </authorList>
    </citation>
    <scope>IDENTIFICATION</scope>
    <source>
        <strain evidence="13">Thorbecke</strain>
    </source>
</reference>
<dbReference type="GO" id="GO:0005669">
    <property type="term" value="C:transcription factor TFIID complex"/>
    <property type="evidence" value="ECO:0007669"/>
    <property type="project" value="InterPro"/>
</dbReference>
<evidence type="ECO:0000256" key="11">
    <source>
        <dbReference type="SAM" id="MobiDB-lite"/>
    </source>
</evidence>
<evidence type="ECO:0000256" key="3">
    <source>
        <dbReference type="ARBA" id="ARBA00023015"/>
    </source>
</evidence>
<sequence length="196" mass="21773">CLGRGRSSGPASPVACETEQRKQSPGAPGLPDEHLEELADPGEPESQDVPDSMTSQRDDSSFFPPAAKRLKTDSKEKEKRPIADEEEAQRMTALLSSLSKEQLTRYALYRQSAFPKALIKSLMQSIAGRSMSQNVVITMAGLAKVFVGEVVEEALDVCEKWGEMPPLQPKHLREAVRRLNSKGRIPSTKYKKIRFF</sequence>
<comment type="function">
    <text evidence="6">The TFIID basal transcription factor complex plays a major role in the initiation of RNA polymerase II (Pol II)-dependent transcription. TFIID recognizes and binds promoters with or without a TATA box via its subunit TBP, a TATA-box-binding protein, and promotes assembly of the pre-initiation complex (PIC). The TFIID complex consists of TBP and TBP-associated factors (TAFs), including TAF1, TAF2, TAF3, TAF4, TAF5, TAF6, TAF7, TAF8, TAF9, TAF10, TAF11, TAF12 and TAF13. TAF11, together with TAF13 and TBP, play key roles during promoter binding by the TFIID and TFIIA transcription factor complexes.</text>
</comment>
<comment type="similarity">
    <text evidence="2">Belongs to the TAF11 family.</text>
</comment>
<evidence type="ECO:0000256" key="2">
    <source>
        <dbReference type="ARBA" id="ARBA00009788"/>
    </source>
</evidence>
<dbReference type="AlphaFoldDB" id="A0A5F9DNI3"/>
<dbReference type="GO" id="GO:0051123">
    <property type="term" value="P:RNA polymerase II preinitiation complex assembly"/>
    <property type="evidence" value="ECO:0007669"/>
    <property type="project" value="InterPro"/>
</dbReference>
<comment type="subunit">
    <text evidence="7">Component of the TFIID basal transcription factor complex, composed of TATA-box-binding protein TBP, and a number of TBP-associated factors (TAFs), including TAF1, TAF2, TAF3, TAF4, TAF5, TAF6, TAF7, TAF8, TAF9, TAF10, TAF11, TAF12 and TAF13. Interacts with TAF13 both in vitro and intracellularly; also interacts directly with TBP.</text>
</comment>
<keyword evidence="4" id="KW-0804">Transcription</keyword>
<evidence type="ECO:0000256" key="7">
    <source>
        <dbReference type="ARBA" id="ARBA00064818"/>
    </source>
</evidence>
<evidence type="ECO:0000313" key="14">
    <source>
        <dbReference type="Proteomes" id="UP000001811"/>
    </source>
</evidence>
<dbReference type="Ensembl" id="ENSOCUT00000011272.3">
    <property type="protein sequence ID" value="ENSOCUP00000047029.1"/>
    <property type="gene ID" value="ENSOCUG00000011274.3"/>
</dbReference>
<protein>
    <recommendedName>
        <fullName evidence="8">Transcription initiation factor TFIID subunit 11</fullName>
    </recommendedName>
    <alternativeName>
        <fullName evidence="10">TFIID subunit p30-beta</fullName>
    </alternativeName>
    <alternativeName>
        <fullName evidence="9">Transcription initiation factor TFIID 28 kDa subunit</fullName>
    </alternativeName>
</protein>
<evidence type="ECO:0000256" key="6">
    <source>
        <dbReference type="ARBA" id="ARBA00054579"/>
    </source>
</evidence>
<proteinExistence type="inferred from homology"/>
<feature type="domain" description="TAFII28-like protein" evidence="12">
    <location>
        <begin position="94"/>
        <end position="178"/>
    </location>
</feature>
<keyword evidence="3" id="KW-0805">Transcription regulation</keyword>
<dbReference type="SUPFAM" id="SSF47113">
    <property type="entry name" value="Histone-fold"/>
    <property type="match status" value="1"/>
</dbReference>
<dbReference type="EMBL" id="AAGW02030027">
    <property type="status" value="NOT_ANNOTATED_CDS"/>
    <property type="molecule type" value="Genomic_DNA"/>
</dbReference>
<dbReference type="CDD" id="cd08048">
    <property type="entry name" value="HFD_TAF11"/>
    <property type="match status" value="1"/>
</dbReference>
<dbReference type="Proteomes" id="UP000001811">
    <property type="component" value="Chromosome 11"/>
</dbReference>
<dbReference type="InterPro" id="IPR045127">
    <property type="entry name" value="TAF11-like"/>
</dbReference>
<dbReference type="InterPro" id="IPR006809">
    <property type="entry name" value="TAFII28_dom"/>
</dbReference>
<dbReference type="PANTHER" id="PTHR13218:SF8">
    <property type="entry name" value="TRANSCRIPTION INITIATION FACTOR TFIID SUBUNIT 11"/>
    <property type="match status" value="1"/>
</dbReference>
<evidence type="ECO:0000256" key="10">
    <source>
        <dbReference type="ARBA" id="ARBA00080915"/>
    </source>
</evidence>
<dbReference type="InterPro" id="IPR009072">
    <property type="entry name" value="Histone-fold"/>
</dbReference>
<evidence type="ECO:0000259" key="12">
    <source>
        <dbReference type="Pfam" id="PF04719"/>
    </source>
</evidence>
<feature type="compositionally biased region" description="Acidic residues" evidence="11">
    <location>
        <begin position="38"/>
        <end position="48"/>
    </location>
</feature>
<keyword evidence="14" id="KW-1185">Reference proteome</keyword>
<reference evidence="13 14" key="1">
    <citation type="journal article" date="2011" name="Nature">
        <title>A high-resolution map of human evolutionary constraint using 29 mammals.</title>
        <authorList>
            <person name="Lindblad-Toh K."/>
            <person name="Garber M."/>
            <person name="Zuk O."/>
            <person name="Lin M.F."/>
            <person name="Parker B.J."/>
            <person name="Washietl S."/>
            <person name="Kheradpour P."/>
            <person name="Ernst J."/>
            <person name="Jordan G."/>
            <person name="Mauceli E."/>
            <person name="Ward L.D."/>
            <person name="Lowe C.B."/>
            <person name="Holloway A.K."/>
            <person name="Clamp M."/>
            <person name="Gnerre S."/>
            <person name="Alfoldi J."/>
            <person name="Beal K."/>
            <person name="Chang J."/>
            <person name="Clawson H."/>
            <person name="Cuff J."/>
            <person name="Di Palma F."/>
            <person name="Fitzgerald S."/>
            <person name="Flicek P."/>
            <person name="Guttman M."/>
            <person name="Hubisz M.J."/>
            <person name="Jaffe D.B."/>
            <person name="Jungreis I."/>
            <person name="Kent W.J."/>
            <person name="Kostka D."/>
            <person name="Lara M."/>
            <person name="Martins A.L."/>
            <person name="Massingham T."/>
            <person name="Moltke I."/>
            <person name="Raney B.J."/>
            <person name="Rasmussen M.D."/>
            <person name="Robinson J."/>
            <person name="Stark A."/>
            <person name="Vilella A.J."/>
            <person name="Wen J."/>
            <person name="Xie X."/>
            <person name="Zody M.C."/>
            <person name="Baldwin J."/>
            <person name="Bloom T."/>
            <person name="Chin C.W."/>
            <person name="Heiman D."/>
            <person name="Nicol R."/>
            <person name="Nusbaum C."/>
            <person name="Young S."/>
            <person name="Wilkinson J."/>
            <person name="Worley K.C."/>
            <person name="Kovar C.L."/>
            <person name="Muzny D.M."/>
            <person name="Gibbs R.A."/>
            <person name="Cree A."/>
            <person name="Dihn H.H."/>
            <person name="Fowler G."/>
            <person name="Jhangiani S."/>
            <person name="Joshi V."/>
            <person name="Lee S."/>
            <person name="Lewis L.R."/>
            <person name="Nazareth L.V."/>
            <person name="Okwuonu G."/>
            <person name="Santibanez J."/>
            <person name="Warren W.C."/>
            <person name="Mardis E.R."/>
            <person name="Weinstock G.M."/>
            <person name="Wilson R.K."/>
            <person name="Delehaunty K."/>
            <person name="Dooling D."/>
            <person name="Fronik C."/>
            <person name="Fulton L."/>
            <person name="Fulton B."/>
            <person name="Graves T."/>
            <person name="Minx P."/>
            <person name="Sodergren E."/>
            <person name="Birney E."/>
            <person name="Margulies E.H."/>
            <person name="Herrero J."/>
            <person name="Green E.D."/>
            <person name="Haussler D."/>
            <person name="Siepel A."/>
            <person name="Goldman N."/>
            <person name="Pollard K.S."/>
            <person name="Pedersen J.S."/>
            <person name="Lander E.S."/>
            <person name="Kellis M."/>
        </authorList>
    </citation>
    <scope>NUCLEOTIDE SEQUENCE [LARGE SCALE GENOMIC DNA]</scope>
    <source>
        <strain evidence="13 14">Thorbecke inbred</strain>
    </source>
</reference>
<dbReference type="Gene3D" id="1.10.20.10">
    <property type="entry name" value="Histone, subunit A"/>
    <property type="match status" value="1"/>
</dbReference>